<evidence type="ECO:0000256" key="1">
    <source>
        <dbReference type="ARBA" id="ARBA00023015"/>
    </source>
</evidence>
<dbReference type="Gene3D" id="1.10.10.10">
    <property type="entry name" value="Winged helix-like DNA-binding domain superfamily/Winged helix DNA-binding domain"/>
    <property type="match status" value="1"/>
</dbReference>
<keyword evidence="3" id="KW-0804">Transcription</keyword>
<evidence type="ECO:0000256" key="3">
    <source>
        <dbReference type="ARBA" id="ARBA00023163"/>
    </source>
</evidence>
<dbReference type="InterPro" id="IPR036388">
    <property type="entry name" value="WH-like_DNA-bd_sf"/>
</dbReference>
<dbReference type="PRINTS" id="PR00035">
    <property type="entry name" value="HTHGNTR"/>
</dbReference>
<dbReference type="PANTHER" id="PTHR38445">
    <property type="entry name" value="HTH-TYPE TRANSCRIPTIONAL REPRESSOR YTRA"/>
    <property type="match status" value="1"/>
</dbReference>
<sequence>MSVSRHSDVPVYRQIVSQLTLMIEMGMLADGERLPGSRLLASNLGINRNTVAHAYGELRERGLVEPRGRNGMVVVGGQGARTSSEARNRAREVLAAAARECLRLGLTAPEIRDLIGGLAAWEAEKALEVSFVECNRERAEYFAAELAAALAVPVKPLVLGEFEAATERPDLVLTTFFHLAEVRGLLRRPSTEVVAIVAAPHIQTLVQIAQVPKDRTVGLLYSTNDQAVSIRDSLAQAGVTNIAVLSGTGDAELRGVDLVVVPSEMPELARALAEKRVRVIEYGNVLDAASVRMAGEVMRELQLARSLRE</sequence>
<gene>
    <name evidence="5" type="ORF">GCM10009539_72530</name>
</gene>
<evidence type="ECO:0000256" key="2">
    <source>
        <dbReference type="ARBA" id="ARBA00023125"/>
    </source>
</evidence>
<keyword evidence="1" id="KW-0805">Transcription regulation</keyword>
<dbReference type="PROSITE" id="PS50949">
    <property type="entry name" value="HTH_GNTR"/>
    <property type="match status" value="1"/>
</dbReference>
<evidence type="ECO:0000313" key="5">
    <source>
        <dbReference type="EMBL" id="GAA0274354.1"/>
    </source>
</evidence>
<dbReference type="Pfam" id="PF00392">
    <property type="entry name" value="GntR"/>
    <property type="match status" value="1"/>
</dbReference>
<dbReference type="InterPro" id="IPR036390">
    <property type="entry name" value="WH_DNA-bd_sf"/>
</dbReference>
<dbReference type="CDD" id="cd07377">
    <property type="entry name" value="WHTH_GntR"/>
    <property type="match status" value="1"/>
</dbReference>
<proteinExistence type="predicted"/>
<dbReference type="InterPro" id="IPR000524">
    <property type="entry name" value="Tscrpt_reg_HTH_GntR"/>
</dbReference>
<keyword evidence="2" id="KW-0238">DNA-binding</keyword>
<accession>A0ABP3EU01</accession>
<evidence type="ECO:0000313" key="6">
    <source>
        <dbReference type="Proteomes" id="UP001500967"/>
    </source>
</evidence>
<evidence type="ECO:0000259" key="4">
    <source>
        <dbReference type="PROSITE" id="PS50949"/>
    </source>
</evidence>
<comment type="caution">
    <text evidence="5">The sequence shown here is derived from an EMBL/GenBank/DDBJ whole genome shotgun (WGS) entry which is preliminary data.</text>
</comment>
<protein>
    <recommendedName>
        <fullName evidence="4">HTH gntR-type domain-containing protein</fullName>
    </recommendedName>
</protein>
<reference evidence="6" key="1">
    <citation type="journal article" date="2019" name="Int. J. Syst. Evol. Microbiol.">
        <title>The Global Catalogue of Microorganisms (GCM) 10K type strain sequencing project: providing services to taxonomists for standard genome sequencing and annotation.</title>
        <authorList>
            <consortium name="The Broad Institute Genomics Platform"/>
            <consortium name="The Broad Institute Genome Sequencing Center for Infectious Disease"/>
            <person name="Wu L."/>
            <person name="Ma J."/>
        </authorList>
    </citation>
    <scope>NUCLEOTIDE SEQUENCE [LARGE SCALE GENOMIC DNA]</scope>
    <source>
        <strain evidence="6">JCM 10425</strain>
    </source>
</reference>
<keyword evidence="6" id="KW-1185">Reference proteome</keyword>
<feature type="domain" description="HTH gntR-type" evidence="4">
    <location>
        <begin position="9"/>
        <end position="77"/>
    </location>
</feature>
<name>A0ABP3EU01_9ACTN</name>
<dbReference type="SMART" id="SM00345">
    <property type="entry name" value="HTH_GNTR"/>
    <property type="match status" value="1"/>
</dbReference>
<dbReference type="Proteomes" id="UP001500967">
    <property type="component" value="Unassembled WGS sequence"/>
</dbReference>
<dbReference type="PANTHER" id="PTHR38445:SF9">
    <property type="entry name" value="HTH-TYPE TRANSCRIPTIONAL REPRESSOR YTRA"/>
    <property type="match status" value="1"/>
</dbReference>
<organism evidence="5 6">
    <name type="scientific">Cryptosporangium japonicum</name>
    <dbReference type="NCBI Taxonomy" id="80872"/>
    <lineage>
        <taxon>Bacteria</taxon>
        <taxon>Bacillati</taxon>
        <taxon>Actinomycetota</taxon>
        <taxon>Actinomycetes</taxon>
        <taxon>Cryptosporangiales</taxon>
        <taxon>Cryptosporangiaceae</taxon>
        <taxon>Cryptosporangium</taxon>
    </lineage>
</organism>
<dbReference type="SUPFAM" id="SSF46785">
    <property type="entry name" value="Winged helix' DNA-binding domain"/>
    <property type="match status" value="1"/>
</dbReference>
<dbReference type="EMBL" id="BAAAGX010000033">
    <property type="protein sequence ID" value="GAA0274354.1"/>
    <property type="molecule type" value="Genomic_DNA"/>
</dbReference>